<evidence type="ECO:0000313" key="3">
    <source>
        <dbReference type="Proteomes" id="UP000305921"/>
    </source>
</evidence>
<dbReference type="Proteomes" id="UP000305921">
    <property type="component" value="Unassembled WGS sequence"/>
</dbReference>
<evidence type="ECO:0000313" key="2">
    <source>
        <dbReference type="EMBL" id="TLQ42194.1"/>
    </source>
</evidence>
<protein>
    <submittedName>
        <fullName evidence="2">Uncharacterized protein</fullName>
    </submittedName>
</protein>
<reference evidence="2 3" key="1">
    <citation type="submission" date="2019-05" db="EMBL/GenBank/DDBJ databases">
        <title>Streptomyces marianii sp. nov., a novel marine actinomycete from southern coast of India.</title>
        <authorList>
            <person name="Iniyan A.M."/>
            <person name="Wink J."/>
            <person name="Ramprasad E."/>
            <person name="Ramana C.V."/>
            <person name="Bunk B."/>
            <person name="Sproer C."/>
            <person name="Joseph F.-J.R.S."/>
            <person name="Vincent S.G.P."/>
        </authorList>
    </citation>
    <scope>NUCLEOTIDE SEQUENCE [LARGE SCALE GENOMIC DNA]</scope>
    <source>
        <strain evidence="2 3">ICN19</strain>
    </source>
</reference>
<keyword evidence="3" id="KW-1185">Reference proteome</keyword>
<dbReference type="RefSeq" id="WP_138051602.1">
    <property type="nucleotide sequence ID" value="NZ_VAWE01000001.1"/>
</dbReference>
<organism evidence="2 3">
    <name type="scientific">Streptomyces marianii</name>
    <dbReference type="NCBI Taxonomy" id="1817406"/>
    <lineage>
        <taxon>Bacteria</taxon>
        <taxon>Bacillati</taxon>
        <taxon>Actinomycetota</taxon>
        <taxon>Actinomycetes</taxon>
        <taxon>Kitasatosporales</taxon>
        <taxon>Streptomycetaceae</taxon>
        <taxon>Streptomyces</taxon>
    </lineage>
</organism>
<feature type="region of interest" description="Disordered" evidence="1">
    <location>
        <begin position="136"/>
        <end position="156"/>
    </location>
</feature>
<feature type="compositionally biased region" description="Basic and acidic residues" evidence="1">
    <location>
        <begin position="78"/>
        <end position="99"/>
    </location>
</feature>
<comment type="caution">
    <text evidence="2">The sequence shown here is derived from an EMBL/GenBank/DDBJ whole genome shotgun (WGS) entry which is preliminary data.</text>
</comment>
<gene>
    <name evidence="2" type="ORF">FEF34_02165</name>
</gene>
<name>A0A5R9E1H1_9ACTN</name>
<dbReference type="EMBL" id="VAWE01000001">
    <property type="protein sequence ID" value="TLQ42194.1"/>
    <property type="molecule type" value="Genomic_DNA"/>
</dbReference>
<proteinExistence type="predicted"/>
<sequence length="156" mass="15956">MITARSPIGVPRAGNSRGPLHMLWLALLIVGLVYAHGVSTESAAHHLSNGASFSASMSPLAFDGPAAPLGEPSPTAGGEEHDSAPHPAEEHDSAPHPAEDCMPVQPQQGAPLHTPCASVSGDTALADHAQYRSLLAEGRGGDLPPAGERTTAILRT</sequence>
<feature type="region of interest" description="Disordered" evidence="1">
    <location>
        <begin position="57"/>
        <end position="120"/>
    </location>
</feature>
<dbReference type="OrthoDB" id="4226566at2"/>
<dbReference type="AlphaFoldDB" id="A0A5R9E1H1"/>
<accession>A0A5R9E1H1</accession>
<evidence type="ECO:0000256" key="1">
    <source>
        <dbReference type="SAM" id="MobiDB-lite"/>
    </source>
</evidence>